<sequence>MYTQPKLNQTSKSPQDYSVVYYEIALANSYVQVNLYRIQADHDDAKRILVQFDHDIQNTMAHLSKCLKYHFYRVRKRNIFHSFPDGKGFDRIVTEIHKEMSRNGFFSQYALGTLE</sequence>
<dbReference type="EMBL" id="LAZR01055527">
    <property type="protein sequence ID" value="KKK76166.1"/>
    <property type="molecule type" value="Genomic_DNA"/>
</dbReference>
<feature type="non-terminal residue" evidence="1">
    <location>
        <position position="115"/>
    </location>
</feature>
<proteinExistence type="predicted"/>
<gene>
    <name evidence="1" type="ORF">LCGC14_2866360</name>
</gene>
<name>A0A0F9AVC6_9ZZZZ</name>
<comment type="caution">
    <text evidence="1">The sequence shown here is derived from an EMBL/GenBank/DDBJ whole genome shotgun (WGS) entry which is preliminary data.</text>
</comment>
<dbReference type="AlphaFoldDB" id="A0A0F9AVC6"/>
<evidence type="ECO:0000313" key="1">
    <source>
        <dbReference type="EMBL" id="KKK76166.1"/>
    </source>
</evidence>
<accession>A0A0F9AVC6</accession>
<protein>
    <submittedName>
        <fullName evidence="1">Uncharacterized protein</fullName>
    </submittedName>
</protein>
<organism evidence="1">
    <name type="scientific">marine sediment metagenome</name>
    <dbReference type="NCBI Taxonomy" id="412755"/>
    <lineage>
        <taxon>unclassified sequences</taxon>
        <taxon>metagenomes</taxon>
        <taxon>ecological metagenomes</taxon>
    </lineage>
</organism>
<reference evidence="1" key="1">
    <citation type="journal article" date="2015" name="Nature">
        <title>Complex archaea that bridge the gap between prokaryotes and eukaryotes.</title>
        <authorList>
            <person name="Spang A."/>
            <person name="Saw J.H."/>
            <person name="Jorgensen S.L."/>
            <person name="Zaremba-Niedzwiedzka K."/>
            <person name="Martijn J."/>
            <person name="Lind A.E."/>
            <person name="van Eijk R."/>
            <person name="Schleper C."/>
            <person name="Guy L."/>
            <person name="Ettema T.J."/>
        </authorList>
    </citation>
    <scope>NUCLEOTIDE SEQUENCE</scope>
</reference>